<comment type="caution">
    <text evidence="1">The sequence shown here is derived from an EMBL/GenBank/DDBJ whole genome shotgun (WGS) entry which is preliminary data.</text>
</comment>
<dbReference type="EMBL" id="JBHSAV010000045">
    <property type="protein sequence ID" value="MFC3976619.1"/>
    <property type="molecule type" value="Genomic_DNA"/>
</dbReference>
<dbReference type="InterPro" id="IPR047690">
    <property type="entry name" value="IPExxxVDY_fam"/>
</dbReference>
<reference evidence="2" key="1">
    <citation type="journal article" date="2019" name="Int. J. Syst. Evol. Microbiol.">
        <title>The Global Catalogue of Microorganisms (GCM) 10K type strain sequencing project: providing services to taxonomists for standard genome sequencing and annotation.</title>
        <authorList>
            <consortium name="The Broad Institute Genomics Platform"/>
            <consortium name="The Broad Institute Genome Sequencing Center for Infectious Disease"/>
            <person name="Wu L."/>
            <person name="Ma J."/>
        </authorList>
    </citation>
    <scope>NUCLEOTIDE SEQUENCE [LARGE SCALE GENOMIC DNA]</scope>
    <source>
        <strain evidence="2">CECT 8551</strain>
    </source>
</reference>
<sequence length="142" mass="16908">MKKTKLLVDNIYDFELLGFIAPLKDYKMAWVINNCLDMNLVKSKDFELQFLDDTAMIISQYMIEKEHGYVQLLKNRSVNQNVNVRYLIPELKIMDYFLLIQDYTEELDINLYIERLSKSNLIQNVVKLDVNKIKSKENLLTY</sequence>
<evidence type="ECO:0000313" key="2">
    <source>
        <dbReference type="Proteomes" id="UP001595766"/>
    </source>
</evidence>
<protein>
    <submittedName>
        <fullName evidence="1">IPExxxVDY family protein</fullName>
    </submittedName>
</protein>
<name>A0ABV8EJZ8_9BACT</name>
<keyword evidence="2" id="KW-1185">Reference proteome</keyword>
<dbReference type="NCBIfam" id="NF033205">
    <property type="entry name" value="IPExxxVDY"/>
    <property type="match status" value="1"/>
</dbReference>
<organism evidence="1 2">
    <name type="scientific">Belliella kenyensis</name>
    <dbReference type="NCBI Taxonomy" id="1472724"/>
    <lineage>
        <taxon>Bacteria</taxon>
        <taxon>Pseudomonadati</taxon>
        <taxon>Bacteroidota</taxon>
        <taxon>Cytophagia</taxon>
        <taxon>Cytophagales</taxon>
        <taxon>Cyclobacteriaceae</taxon>
        <taxon>Belliella</taxon>
    </lineage>
</organism>
<gene>
    <name evidence="1" type="ORF">ACFOUP_09555</name>
</gene>
<evidence type="ECO:0000313" key="1">
    <source>
        <dbReference type="EMBL" id="MFC3976619.1"/>
    </source>
</evidence>
<accession>A0ABV8EJZ8</accession>
<proteinExistence type="predicted"/>
<dbReference type="RefSeq" id="WP_241296238.1">
    <property type="nucleotide sequence ID" value="NZ_JAKZGR010000013.1"/>
</dbReference>
<dbReference type="Proteomes" id="UP001595766">
    <property type="component" value="Unassembled WGS sequence"/>
</dbReference>